<reference evidence="1 2" key="1">
    <citation type="journal article" date="2019" name="Sci. Rep.">
        <title>Orb-weaving spider Araneus ventricosus genome elucidates the spidroin gene catalogue.</title>
        <authorList>
            <person name="Kono N."/>
            <person name="Nakamura H."/>
            <person name="Ohtoshi R."/>
            <person name="Moran D.A.P."/>
            <person name="Shinohara A."/>
            <person name="Yoshida Y."/>
            <person name="Fujiwara M."/>
            <person name="Mori M."/>
            <person name="Tomita M."/>
            <person name="Arakawa K."/>
        </authorList>
    </citation>
    <scope>NUCLEOTIDE SEQUENCE [LARGE SCALE GENOMIC DNA]</scope>
</reference>
<name>A0A4Y2QNQ8_ARAVE</name>
<evidence type="ECO:0000313" key="1">
    <source>
        <dbReference type="EMBL" id="GBN64994.1"/>
    </source>
</evidence>
<dbReference type="EMBL" id="BGPR01014386">
    <property type="protein sequence ID" value="GBN64994.1"/>
    <property type="molecule type" value="Genomic_DNA"/>
</dbReference>
<gene>
    <name evidence="1" type="ORF">AVEN_175642_1</name>
</gene>
<evidence type="ECO:0000313" key="2">
    <source>
        <dbReference type="Proteomes" id="UP000499080"/>
    </source>
</evidence>
<accession>A0A4Y2QNQ8</accession>
<proteinExistence type="predicted"/>
<organism evidence="1 2">
    <name type="scientific">Araneus ventricosus</name>
    <name type="common">Orbweaver spider</name>
    <name type="synonym">Epeira ventricosa</name>
    <dbReference type="NCBI Taxonomy" id="182803"/>
    <lineage>
        <taxon>Eukaryota</taxon>
        <taxon>Metazoa</taxon>
        <taxon>Ecdysozoa</taxon>
        <taxon>Arthropoda</taxon>
        <taxon>Chelicerata</taxon>
        <taxon>Arachnida</taxon>
        <taxon>Araneae</taxon>
        <taxon>Araneomorphae</taxon>
        <taxon>Entelegynae</taxon>
        <taxon>Araneoidea</taxon>
        <taxon>Araneidae</taxon>
        <taxon>Araneus</taxon>
    </lineage>
</organism>
<protein>
    <submittedName>
        <fullName evidence="1">Uncharacterized protein</fullName>
    </submittedName>
</protein>
<comment type="caution">
    <text evidence="1">The sequence shown here is derived from an EMBL/GenBank/DDBJ whole genome shotgun (WGS) entry which is preliminary data.</text>
</comment>
<sequence>MRTFGALSHGHGVSDSVLARWTQGMTALQHSCDGIEKFFSVHLNSSDQHLKISDSRVQRDNEDCRTMVDFNAESSEYIIDGGYLLHRVMWNRGSNFPSVSDNYVTCIRTKRKLTDLVIFNGYPENETIGGSKCAERARRTRKQTSSKVKFDETMMPTVSPRQIPGESGKNKNRLISILMNKFSSLNIACNKADEDADCLIVNSALVLAPTHPSIFVKGEDIDHFIILIGIFTFDNVYFLKPGKGKIVEKIFSPHTDLEHFLLTLPIIFYSYMP</sequence>
<dbReference type="AlphaFoldDB" id="A0A4Y2QNQ8"/>
<dbReference type="Proteomes" id="UP000499080">
    <property type="component" value="Unassembled WGS sequence"/>
</dbReference>
<keyword evidence="2" id="KW-1185">Reference proteome</keyword>